<evidence type="ECO:0000256" key="1">
    <source>
        <dbReference type="SAM" id="Phobius"/>
    </source>
</evidence>
<reference evidence="2 3" key="1">
    <citation type="submission" date="2020-08" db="EMBL/GenBank/DDBJ databases">
        <title>Genomic Encyclopedia of Type Strains, Phase III (KMG-III): the genomes of soil and plant-associated and newly described type strains.</title>
        <authorList>
            <person name="Whitman W."/>
        </authorList>
    </citation>
    <scope>NUCLEOTIDE SEQUENCE [LARGE SCALE GENOMIC DNA]</scope>
    <source>
        <strain evidence="2 3">CECT 5831</strain>
    </source>
</reference>
<proteinExistence type="predicted"/>
<dbReference type="AlphaFoldDB" id="A0A839TTD5"/>
<dbReference type="Proteomes" id="UP000517523">
    <property type="component" value="Unassembled WGS sequence"/>
</dbReference>
<dbReference type="RefSeq" id="WP_145024914.1">
    <property type="nucleotide sequence ID" value="NZ_JACHXJ010000003.1"/>
</dbReference>
<evidence type="ECO:0000313" key="2">
    <source>
        <dbReference type="EMBL" id="MBB3128900.1"/>
    </source>
</evidence>
<protein>
    <submittedName>
        <fullName evidence="2">Glucan phosphoethanolaminetransferase (Alkaline phosphatase superfamily)</fullName>
    </submittedName>
</protein>
<accession>A0A839TTD5</accession>
<sequence length="64" mass="6952">MEYGSVLVFVILAFCLGAVLIMKKDTIPPKLKRGMAIFALIMILVAFFLIVYNLLTMGSSPNGG</sequence>
<keyword evidence="2" id="KW-0808">Transferase</keyword>
<dbReference type="EMBL" id="JACHXJ010000003">
    <property type="protein sequence ID" value="MBB3128900.1"/>
    <property type="molecule type" value="Genomic_DNA"/>
</dbReference>
<keyword evidence="1" id="KW-1133">Transmembrane helix</keyword>
<gene>
    <name evidence="2" type="ORF">FHS19_003575</name>
</gene>
<keyword evidence="1" id="KW-0812">Transmembrane</keyword>
<evidence type="ECO:0000313" key="3">
    <source>
        <dbReference type="Proteomes" id="UP000517523"/>
    </source>
</evidence>
<dbReference type="GO" id="GO:0016740">
    <property type="term" value="F:transferase activity"/>
    <property type="evidence" value="ECO:0007669"/>
    <property type="project" value="UniProtKB-KW"/>
</dbReference>
<keyword evidence="1" id="KW-0472">Membrane</keyword>
<feature type="transmembrane region" description="Helical" evidence="1">
    <location>
        <begin position="34"/>
        <end position="55"/>
    </location>
</feature>
<organism evidence="2 3">
    <name type="scientific">Paenibacillus rhizosphaerae</name>
    <dbReference type="NCBI Taxonomy" id="297318"/>
    <lineage>
        <taxon>Bacteria</taxon>
        <taxon>Bacillati</taxon>
        <taxon>Bacillota</taxon>
        <taxon>Bacilli</taxon>
        <taxon>Bacillales</taxon>
        <taxon>Paenibacillaceae</taxon>
        <taxon>Paenibacillus</taxon>
    </lineage>
</organism>
<comment type="caution">
    <text evidence="2">The sequence shown here is derived from an EMBL/GenBank/DDBJ whole genome shotgun (WGS) entry which is preliminary data.</text>
</comment>
<feature type="transmembrane region" description="Helical" evidence="1">
    <location>
        <begin position="6"/>
        <end position="22"/>
    </location>
</feature>
<name>A0A839TTD5_9BACL</name>